<evidence type="ECO:0000313" key="12">
    <source>
        <dbReference type="Proteomes" id="UP000598196"/>
    </source>
</evidence>
<dbReference type="PANTHER" id="PTHR43434:SF1">
    <property type="entry name" value="PHOSPHOGLYCOLATE PHOSPHATASE"/>
    <property type="match status" value="1"/>
</dbReference>
<comment type="cofactor">
    <cofactor evidence="2 10">
        <name>Mg(2+)</name>
        <dbReference type="ChEBI" id="CHEBI:18420"/>
    </cofactor>
</comment>
<accession>A0A917YLH3</accession>
<dbReference type="NCBIfam" id="TIGR01549">
    <property type="entry name" value="HAD-SF-IA-v1"/>
    <property type="match status" value="1"/>
</dbReference>
<dbReference type="InterPro" id="IPR006439">
    <property type="entry name" value="HAD-SF_hydro_IA"/>
</dbReference>
<dbReference type="PANTHER" id="PTHR43434">
    <property type="entry name" value="PHOSPHOGLYCOLATE PHOSPHATASE"/>
    <property type="match status" value="1"/>
</dbReference>
<evidence type="ECO:0000313" key="11">
    <source>
        <dbReference type="EMBL" id="GGO34902.1"/>
    </source>
</evidence>
<dbReference type="GO" id="GO:0005829">
    <property type="term" value="C:cytosol"/>
    <property type="evidence" value="ECO:0007669"/>
    <property type="project" value="TreeGrafter"/>
</dbReference>
<feature type="binding site" evidence="10">
    <location>
        <position position="10"/>
    </location>
    <ligand>
        <name>Mg(2+)</name>
        <dbReference type="ChEBI" id="CHEBI:18420"/>
    </ligand>
</feature>
<dbReference type="PRINTS" id="PR00413">
    <property type="entry name" value="HADHALOGNASE"/>
</dbReference>
<gene>
    <name evidence="11" type="primary">cbbZ</name>
    <name evidence="11" type="ORF">GCM10010991_26360</name>
</gene>
<dbReference type="GO" id="GO:0046872">
    <property type="term" value="F:metal ion binding"/>
    <property type="evidence" value="ECO:0007669"/>
    <property type="project" value="UniProtKB-KW"/>
</dbReference>
<keyword evidence="12" id="KW-1185">Reference proteome</keyword>
<dbReference type="Gene3D" id="1.10.150.240">
    <property type="entry name" value="Putative phosphatase, domain 2"/>
    <property type="match status" value="1"/>
</dbReference>
<keyword evidence="8 10" id="KW-0460">Magnesium</keyword>
<dbReference type="GO" id="GO:0006281">
    <property type="term" value="P:DNA repair"/>
    <property type="evidence" value="ECO:0007669"/>
    <property type="project" value="TreeGrafter"/>
</dbReference>
<comment type="function">
    <text evidence="10">Specifically catalyzes the dephosphorylation of 2-phosphoglycolate. Is involved in the dissimilation of the intracellular 2-phosphoglycolate formed during the DNA repair of 3'-phosphoglycolate ends, a major class of DNA lesions induced by oxidative stress.</text>
</comment>
<feature type="active site" description="Nucleophile" evidence="10">
    <location>
        <position position="8"/>
    </location>
</feature>
<dbReference type="AlphaFoldDB" id="A0A917YLH3"/>
<evidence type="ECO:0000256" key="10">
    <source>
        <dbReference type="HAMAP-Rule" id="MF_00495"/>
    </source>
</evidence>
<feature type="binding site" evidence="10">
    <location>
        <position position="8"/>
    </location>
    <ligand>
        <name>Mg(2+)</name>
        <dbReference type="ChEBI" id="CHEBI:18420"/>
    </ligand>
</feature>
<dbReference type="InterPro" id="IPR041492">
    <property type="entry name" value="HAD_2"/>
</dbReference>
<dbReference type="InterPro" id="IPR036412">
    <property type="entry name" value="HAD-like_sf"/>
</dbReference>
<keyword evidence="7 10" id="KW-0378">Hydrolase</keyword>
<dbReference type="HAMAP" id="MF_00495">
    <property type="entry name" value="GPH_hydrolase_bact"/>
    <property type="match status" value="1"/>
</dbReference>
<dbReference type="InterPro" id="IPR023214">
    <property type="entry name" value="HAD_sf"/>
</dbReference>
<evidence type="ECO:0000256" key="8">
    <source>
        <dbReference type="ARBA" id="ARBA00022842"/>
    </source>
</evidence>
<reference evidence="11 12" key="1">
    <citation type="journal article" date="2014" name="Int. J. Syst. Evol. Microbiol.">
        <title>Complete genome sequence of Corynebacterium casei LMG S-19264T (=DSM 44701T), isolated from a smear-ripened cheese.</title>
        <authorList>
            <consortium name="US DOE Joint Genome Institute (JGI-PGF)"/>
            <person name="Walter F."/>
            <person name="Albersmeier A."/>
            <person name="Kalinowski J."/>
            <person name="Ruckert C."/>
        </authorList>
    </citation>
    <scope>NUCLEOTIDE SEQUENCE [LARGE SCALE GENOMIC DNA]</scope>
    <source>
        <strain evidence="11 12">CGMCC 1.7029</strain>
    </source>
</reference>
<organism evidence="11 12">
    <name type="scientific">Gemmobacter aquaticus</name>
    <dbReference type="NCBI Taxonomy" id="490185"/>
    <lineage>
        <taxon>Bacteria</taxon>
        <taxon>Pseudomonadati</taxon>
        <taxon>Pseudomonadota</taxon>
        <taxon>Alphaproteobacteria</taxon>
        <taxon>Rhodobacterales</taxon>
        <taxon>Paracoccaceae</taxon>
        <taxon>Gemmobacter</taxon>
    </lineage>
</organism>
<dbReference type="EC" id="3.1.3.18" evidence="5 10"/>
<protein>
    <recommendedName>
        <fullName evidence="5 10">Phosphoglycolate phosphatase</fullName>
        <shortName evidence="10">PGP</shortName>
        <shortName evidence="10">PGPase</shortName>
        <ecNumber evidence="5 10">3.1.3.18</ecNumber>
    </recommendedName>
</protein>
<sequence length="220" mass="22814">MKPAVIFDLDGTLIDSAPDIHASANRAFAPLGQSFSRAEVQGFVGRGAPNLISRLAQSRGLPGTGAAFDDLLARFLEIYEQSHGLTALYPGVLTALDDLARTGARLGVCTNKPIGPTRAVLGHFRLGCFAAVVGGDSLPVKKPDPAPLLHALDLLGGGPMIFVGDSEVDAETAQAARVPFLLFTEGYRKTPVEALTHQAAFADFADLPGLVAGISATAAP</sequence>
<dbReference type="Proteomes" id="UP000598196">
    <property type="component" value="Unassembled WGS sequence"/>
</dbReference>
<evidence type="ECO:0000256" key="4">
    <source>
        <dbReference type="ARBA" id="ARBA00006171"/>
    </source>
</evidence>
<comment type="pathway">
    <text evidence="3 10">Organic acid metabolism; glycolate biosynthesis; glycolate from 2-phosphoglycolate: step 1/1.</text>
</comment>
<keyword evidence="6 10" id="KW-0479">Metal-binding</keyword>
<name>A0A917YLH3_9RHOB</name>
<dbReference type="GO" id="GO:0046295">
    <property type="term" value="P:glycolate biosynthetic process"/>
    <property type="evidence" value="ECO:0007669"/>
    <property type="project" value="UniProtKB-UniRule"/>
</dbReference>
<dbReference type="OrthoDB" id="9793014at2"/>
<dbReference type="SUPFAM" id="SSF56784">
    <property type="entry name" value="HAD-like"/>
    <property type="match status" value="1"/>
</dbReference>
<dbReference type="GO" id="GO:0005975">
    <property type="term" value="P:carbohydrate metabolic process"/>
    <property type="evidence" value="ECO:0007669"/>
    <property type="project" value="InterPro"/>
</dbReference>
<evidence type="ECO:0000256" key="5">
    <source>
        <dbReference type="ARBA" id="ARBA00013078"/>
    </source>
</evidence>
<evidence type="ECO:0000256" key="9">
    <source>
        <dbReference type="ARBA" id="ARBA00023277"/>
    </source>
</evidence>
<comment type="catalytic activity">
    <reaction evidence="1 10">
        <text>2-phosphoglycolate + H2O = glycolate + phosphate</text>
        <dbReference type="Rhea" id="RHEA:14369"/>
        <dbReference type="ChEBI" id="CHEBI:15377"/>
        <dbReference type="ChEBI" id="CHEBI:29805"/>
        <dbReference type="ChEBI" id="CHEBI:43474"/>
        <dbReference type="ChEBI" id="CHEBI:58033"/>
        <dbReference type="EC" id="3.1.3.18"/>
    </reaction>
</comment>
<dbReference type="RefSeq" id="WP_146287507.1">
    <property type="nucleotide sequence ID" value="NZ_BMLP01000005.1"/>
</dbReference>
<evidence type="ECO:0000256" key="6">
    <source>
        <dbReference type="ARBA" id="ARBA00022723"/>
    </source>
</evidence>
<evidence type="ECO:0000256" key="7">
    <source>
        <dbReference type="ARBA" id="ARBA00022801"/>
    </source>
</evidence>
<dbReference type="Pfam" id="PF13419">
    <property type="entry name" value="HAD_2"/>
    <property type="match status" value="1"/>
</dbReference>
<dbReference type="SFLD" id="SFLDG01129">
    <property type="entry name" value="C1.5:_HAD__Beta-PGM__Phosphata"/>
    <property type="match status" value="1"/>
</dbReference>
<dbReference type="InterPro" id="IPR023198">
    <property type="entry name" value="PGP-like_dom2"/>
</dbReference>
<evidence type="ECO:0000256" key="3">
    <source>
        <dbReference type="ARBA" id="ARBA00004818"/>
    </source>
</evidence>
<evidence type="ECO:0000256" key="2">
    <source>
        <dbReference type="ARBA" id="ARBA00001946"/>
    </source>
</evidence>
<dbReference type="InterPro" id="IPR050155">
    <property type="entry name" value="HAD-like_hydrolase_sf"/>
</dbReference>
<dbReference type="Gene3D" id="3.40.50.1000">
    <property type="entry name" value="HAD superfamily/HAD-like"/>
    <property type="match status" value="1"/>
</dbReference>
<feature type="binding site" evidence="10">
    <location>
        <position position="165"/>
    </location>
    <ligand>
        <name>Mg(2+)</name>
        <dbReference type="ChEBI" id="CHEBI:18420"/>
    </ligand>
</feature>
<dbReference type="GO" id="GO:0008967">
    <property type="term" value="F:phosphoglycolate phosphatase activity"/>
    <property type="evidence" value="ECO:0007669"/>
    <property type="project" value="UniProtKB-UniRule"/>
</dbReference>
<comment type="similarity">
    <text evidence="4 10">Belongs to the HAD-like hydrolase superfamily. CbbY/CbbZ/Gph/YieH family.</text>
</comment>
<dbReference type="SFLD" id="SFLDS00003">
    <property type="entry name" value="Haloacid_Dehalogenase"/>
    <property type="match status" value="1"/>
</dbReference>
<comment type="caution">
    <text evidence="11">The sequence shown here is derived from an EMBL/GenBank/DDBJ whole genome shotgun (WGS) entry which is preliminary data.</text>
</comment>
<evidence type="ECO:0000256" key="1">
    <source>
        <dbReference type="ARBA" id="ARBA00000830"/>
    </source>
</evidence>
<dbReference type="EMBL" id="BMLP01000005">
    <property type="protein sequence ID" value="GGO34902.1"/>
    <property type="molecule type" value="Genomic_DNA"/>
</dbReference>
<dbReference type="InterPro" id="IPR037512">
    <property type="entry name" value="PGPase_prok"/>
</dbReference>
<dbReference type="NCBIfam" id="TIGR01449">
    <property type="entry name" value="PGP_bact"/>
    <property type="match status" value="1"/>
</dbReference>
<proteinExistence type="inferred from homology"/>
<keyword evidence="9 10" id="KW-0119">Carbohydrate metabolism</keyword>